<dbReference type="Pfam" id="PF06170">
    <property type="entry name" value="DUF983"/>
    <property type="match status" value="1"/>
</dbReference>
<feature type="transmembrane region" description="Helical" evidence="1">
    <location>
        <begin position="65"/>
        <end position="82"/>
    </location>
</feature>
<dbReference type="AlphaFoldDB" id="A0A397PP01"/>
<keyword evidence="1" id="KW-1133">Transmembrane helix</keyword>
<keyword evidence="1" id="KW-0812">Transmembrane</keyword>
<evidence type="ECO:0000256" key="1">
    <source>
        <dbReference type="SAM" id="Phobius"/>
    </source>
</evidence>
<name>A0A397PP01_9HYPH</name>
<keyword evidence="3" id="KW-1185">Reference proteome</keyword>
<dbReference type="Proteomes" id="UP000266273">
    <property type="component" value="Unassembled WGS sequence"/>
</dbReference>
<evidence type="ECO:0000313" key="3">
    <source>
        <dbReference type="Proteomes" id="UP000266273"/>
    </source>
</evidence>
<protein>
    <submittedName>
        <fullName evidence="2">Uncharacterized protein (DUF983 family)</fullName>
    </submittedName>
</protein>
<evidence type="ECO:0000313" key="2">
    <source>
        <dbReference type="EMBL" id="RIA47764.1"/>
    </source>
</evidence>
<sequence>MGFSTQTVEDLPPRPVWRSLWRGAGHKCPACGYGGMFSRFLKVRDACASCGEALYHHRADDAPPYFTIFIVGHVMIPPLMWLETAVQPAIWLHLLLWLPLSVLLTLWLLPIVKGAIVGLQWANYMHGFDPTSDEREGDPQLEP</sequence>
<dbReference type="OrthoDB" id="9799456at2"/>
<organism evidence="2 3">
    <name type="scientific">Dichotomicrobium thermohalophilum</name>
    <dbReference type="NCBI Taxonomy" id="933063"/>
    <lineage>
        <taxon>Bacteria</taxon>
        <taxon>Pseudomonadati</taxon>
        <taxon>Pseudomonadota</taxon>
        <taxon>Alphaproteobacteria</taxon>
        <taxon>Hyphomicrobiales</taxon>
        <taxon>Hyphomicrobiaceae</taxon>
        <taxon>Dichotomicrobium</taxon>
    </lineage>
</organism>
<dbReference type="EMBL" id="QXDF01000002">
    <property type="protein sequence ID" value="RIA47764.1"/>
    <property type="molecule type" value="Genomic_DNA"/>
</dbReference>
<accession>A0A397PP01</accession>
<reference evidence="2 3" key="1">
    <citation type="submission" date="2018-08" db="EMBL/GenBank/DDBJ databases">
        <title>Genomic Encyclopedia of Archaeal and Bacterial Type Strains, Phase II (KMG-II): from individual species to whole genera.</title>
        <authorList>
            <person name="Goeker M."/>
        </authorList>
    </citation>
    <scope>NUCLEOTIDE SEQUENCE [LARGE SCALE GENOMIC DNA]</scope>
    <source>
        <strain evidence="2 3">DSM 5002</strain>
    </source>
</reference>
<comment type="caution">
    <text evidence="2">The sequence shown here is derived from an EMBL/GenBank/DDBJ whole genome shotgun (WGS) entry which is preliminary data.</text>
</comment>
<keyword evidence="1" id="KW-0472">Membrane</keyword>
<proteinExistence type="predicted"/>
<dbReference type="InterPro" id="IPR009325">
    <property type="entry name" value="DUF983"/>
</dbReference>
<gene>
    <name evidence="2" type="ORF">BXY53_2331</name>
</gene>
<feature type="transmembrane region" description="Helical" evidence="1">
    <location>
        <begin position="88"/>
        <end position="109"/>
    </location>
</feature>